<dbReference type="InterPro" id="IPR009057">
    <property type="entry name" value="Homeodomain-like_sf"/>
</dbReference>
<sequence>MNTSTVVSIDQIRAVLESNTTNAHAEVMALLEKPLLAETLIKTRGNQTKAAELLGLNRGTLRQRLKAHNILKTKVAA</sequence>
<protein>
    <submittedName>
        <fullName evidence="2">Protein ninH</fullName>
    </submittedName>
</protein>
<dbReference type="EMBL" id="CP095407">
    <property type="protein sequence ID" value="USU93382.1"/>
    <property type="molecule type" value="Genomic_DNA"/>
</dbReference>
<dbReference type="Pfam" id="PF02954">
    <property type="entry name" value="HTH_8"/>
    <property type="match status" value="1"/>
</dbReference>
<dbReference type="SUPFAM" id="SSF46689">
    <property type="entry name" value="Homeodomain-like"/>
    <property type="match status" value="1"/>
</dbReference>
<dbReference type="Proteomes" id="UP001055514">
    <property type="component" value="Chromosome"/>
</dbReference>
<evidence type="ECO:0000259" key="1">
    <source>
        <dbReference type="Pfam" id="PF02954"/>
    </source>
</evidence>
<dbReference type="RefSeq" id="WP_031946195.1">
    <property type="nucleotide sequence ID" value="NZ_CP029610.1"/>
</dbReference>
<organism evidence="2 3">
    <name type="scientific">Acinetobacter pittii</name>
    <name type="common">Acinetobacter genomosp. 3</name>
    <dbReference type="NCBI Taxonomy" id="48296"/>
    <lineage>
        <taxon>Bacteria</taxon>
        <taxon>Pseudomonadati</taxon>
        <taxon>Pseudomonadota</taxon>
        <taxon>Gammaproteobacteria</taxon>
        <taxon>Moraxellales</taxon>
        <taxon>Moraxellaceae</taxon>
        <taxon>Acinetobacter</taxon>
        <taxon>Acinetobacter calcoaceticus/baumannii complex</taxon>
    </lineage>
</organism>
<dbReference type="PRINTS" id="PR01590">
    <property type="entry name" value="HTHFIS"/>
</dbReference>
<dbReference type="PANTHER" id="PTHR47918:SF1">
    <property type="entry name" value="DNA-BINDING PROTEIN FIS"/>
    <property type="match status" value="1"/>
</dbReference>
<name>A0AAE9M5Y1_ACIPI</name>
<dbReference type="Gene3D" id="1.10.10.60">
    <property type="entry name" value="Homeodomain-like"/>
    <property type="match status" value="1"/>
</dbReference>
<reference evidence="2" key="1">
    <citation type="submission" date="2022-04" db="EMBL/GenBank/DDBJ databases">
        <title>Emergence of ST220 Acinetobacter pittii strain in bloodstream infection, which co-producing chromosomal NDM-1 and OXA-820 carbapenemases.</title>
        <authorList>
            <person name="Tian C."/>
            <person name="Xing M."/>
            <person name="Fu L."/>
            <person name="Xia D."/>
        </authorList>
    </citation>
    <scope>NUCLEOTIDE SEQUENCE</scope>
    <source>
        <strain evidence="2">TCM</strain>
    </source>
</reference>
<dbReference type="InterPro" id="IPR002197">
    <property type="entry name" value="HTH_Fis"/>
</dbReference>
<dbReference type="AlphaFoldDB" id="A0AAE9M5Y1"/>
<gene>
    <name evidence="2" type="ORF">MWH18_13585</name>
</gene>
<accession>A0AAE9M5Y1</accession>
<evidence type="ECO:0000313" key="3">
    <source>
        <dbReference type="Proteomes" id="UP001055514"/>
    </source>
</evidence>
<dbReference type="GO" id="GO:0043565">
    <property type="term" value="F:sequence-specific DNA binding"/>
    <property type="evidence" value="ECO:0007669"/>
    <property type="project" value="InterPro"/>
</dbReference>
<dbReference type="PANTHER" id="PTHR47918">
    <property type="entry name" value="DNA-BINDING PROTEIN FIS"/>
    <property type="match status" value="1"/>
</dbReference>
<feature type="domain" description="DNA binding HTH" evidence="1">
    <location>
        <begin position="29"/>
        <end position="67"/>
    </location>
</feature>
<dbReference type="InterPro" id="IPR050207">
    <property type="entry name" value="Trans_regulatory_Fis"/>
</dbReference>
<evidence type="ECO:0000313" key="2">
    <source>
        <dbReference type="EMBL" id="USU93382.1"/>
    </source>
</evidence>
<proteinExistence type="predicted"/>